<evidence type="ECO:0000256" key="1">
    <source>
        <dbReference type="ARBA" id="ARBA00008857"/>
    </source>
</evidence>
<keyword evidence="2" id="KW-0229">DNA integration</keyword>
<dbReference type="Proteomes" id="UP000006693">
    <property type="component" value="Chromosome 1"/>
</dbReference>
<keyword evidence="3" id="KW-0238">DNA-binding</keyword>
<dbReference type="InterPro" id="IPR011010">
    <property type="entry name" value="DNA_brk_join_enz"/>
</dbReference>
<dbReference type="PATRIC" id="fig|243160.12.peg.3080"/>
<dbReference type="eggNOG" id="COG0582">
    <property type="taxonomic scope" value="Bacteria"/>
</dbReference>
<evidence type="ECO:0000256" key="4">
    <source>
        <dbReference type="ARBA" id="ARBA00023172"/>
    </source>
</evidence>
<dbReference type="Pfam" id="PF00589">
    <property type="entry name" value="Phage_integrase"/>
    <property type="match status" value="1"/>
</dbReference>
<dbReference type="InterPro" id="IPR010998">
    <property type="entry name" value="Integrase_recombinase_N"/>
</dbReference>
<proteinExistence type="inferred from homology"/>
<accession>A0A0H2WHX0</accession>
<dbReference type="GO" id="GO:0015074">
    <property type="term" value="P:DNA integration"/>
    <property type="evidence" value="ECO:0007669"/>
    <property type="project" value="UniProtKB-KW"/>
</dbReference>
<name>A0A0H2WHX0_BURMA</name>
<dbReference type="KEGG" id="bma:BMA3005"/>
<dbReference type="CDD" id="cd00796">
    <property type="entry name" value="INT_Rci_Hp1_C"/>
    <property type="match status" value="1"/>
</dbReference>
<organism evidence="6 7">
    <name type="scientific">Burkholderia mallei (strain ATCC 23344)</name>
    <dbReference type="NCBI Taxonomy" id="243160"/>
    <lineage>
        <taxon>Bacteria</taxon>
        <taxon>Pseudomonadati</taxon>
        <taxon>Pseudomonadota</taxon>
        <taxon>Betaproteobacteria</taxon>
        <taxon>Burkholderiales</taxon>
        <taxon>Burkholderiaceae</taxon>
        <taxon>Burkholderia</taxon>
        <taxon>pseudomallei group</taxon>
    </lineage>
</organism>
<keyword evidence="7" id="KW-1185">Reference proteome</keyword>
<dbReference type="EMBL" id="CP000010">
    <property type="protein sequence ID" value="AAU48423.1"/>
    <property type="molecule type" value="Genomic_DNA"/>
</dbReference>
<dbReference type="PANTHER" id="PTHR30349">
    <property type="entry name" value="PHAGE INTEGRASE-RELATED"/>
    <property type="match status" value="1"/>
</dbReference>
<keyword evidence="4" id="KW-0233">DNA recombination</keyword>
<dbReference type="Gene3D" id="1.10.443.10">
    <property type="entry name" value="Intergrase catalytic core"/>
    <property type="match status" value="1"/>
</dbReference>
<protein>
    <submittedName>
        <fullName evidence="6">Site-specific recombinase, phage integrase family</fullName>
    </submittedName>
</protein>
<dbReference type="PROSITE" id="PS51898">
    <property type="entry name" value="TYR_RECOMBINASE"/>
    <property type="match status" value="1"/>
</dbReference>
<dbReference type="GeneID" id="92980682"/>
<evidence type="ECO:0000256" key="3">
    <source>
        <dbReference type="ARBA" id="ARBA00023125"/>
    </source>
</evidence>
<dbReference type="InterPro" id="IPR002104">
    <property type="entry name" value="Integrase_catalytic"/>
</dbReference>
<dbReference type="Gene3D" id="1.10.150.130">
    <property type="match status" value="1"/>
</dbReference>
<reference evidence="6 7" key="1">
    <citation type="journal article" date="2004" name="Proc. Natl. Acad. Sci. U.S.A.">
        <title>Structural flexibility in the Burkholderia mallei genome.</title>
        <authorList>
            <person name="Nierman W.C."/>
            <person name="DeShazer D."/>
            <person name="Kim H.S."/>
            <person name="Tettelin H."/>
            <person name="Nelson K.E."/>
            <person name="Feldblyum T."/>
            <person name="Ulrich R.L."/>
            <person name="Ronning C.M."/>
            <person name="Brinkac L.M."/>
            <person name="Daugherty S.C."/>
            <person name="Davidsen T.D."/>
            <person name="Deboy R.T."/>
            <person name="Dimitrov G."/>
            <person name="Dodson R.J."/>
            <person name="Durkin A.S."/>
            <person name="Gwinn M.L."/>
            <person name="Haft D.H."/>
            <person name="Khouri H."/>
            <person name="Kolonay J.F."/>
            <person name="Madupu R."/>
            <person name="Mohammoud Y."/>
            <person name="Nelson W.C."/>
            <person name="Radune D."/>
            <person name="Romero C.M."/>
            <person name="Sarria S."/>
            <person name="Selengut J."/>
            <person name="Shamblin C."/>
            <person name="Sullivan S.A."/>
            <person name="White O."/>
            <person name="Yu Y."/>
            <person name="Zafar N."/>
            <person name="Zhou L."/>
            <person name="Fraser C.M."/>
        </authorList>
    </citation>
    <scope>NUCLEOTIDE SEQUENCE [LARGE SCALE GENOMIC DNA]</scope>
    <source>
        <strain evidence="6 7">ATCC 23344</strain>
    </source>
</reference>
<evidence type="ECO:0000259" key="5">
    <source>
        <dbReference type="PROSITE" id="PS51898"/>
    </source>
</evidence>
<dbReference type="AlphaFoldDB" id="A0A0H2WHX0"/>
<evidence type="ECO:0000313" key="6">
    <source>
        <dbReference type="EMBL" id="AAU48423.1"/>
    </source>
</evidence>
<dbReference type="InterPro" id="IPR050090">
    <property type="entry name" value="Tyrosine_recombinase_XerCD"/>
</dbReference>
<evidence type="ECO:0000256" key="2">
    <source>
        <dbReference type="ARBA" id="ARBA00022908"/>
    </source>
</evidence>
<comment type="similarity">
    <text evidence="1">Belongs to the 'phage' integrase family.</text>
</comment>
<dbReference type="HOGENOM" id="CLU_027562_17_7_4"/>
<dbReference type="PANTHER" id="PTHR30349:SF64">
    <property type="entry name" value="PROPHAGE INTEGRASE INTD-RELATED"/>
    <property type="match status" value="1"/>
</dbReference>
<dbReference type="GO" id="GO:0006310">
    <property type="term" value="P:DNA recombination"/>
    <property type="evidence" value="ECO:0007669"/>
    <property type="project" value="UniProtKB-KW"/>
</dbReference>
<dbReference type="SUPFAM" id="SSF56349">
    <property type="entry name" value="DNA breaking-rejoining enzymes"/>
    <property type="match status" value="1"/>
</dbReference>
<sequence>MSLYKRNNSPNWYYRLTPPGGGPVVQGSTGTSNKAHAQELYDRLKVELWNQAKLGHKPRYLWNDAVVRYVGDREGLSSLETSKTHLRWLDPHLSGVALADIDRDRVDAIAHAKRCEPRVVRTRNGPKPIGGTIGEGTVRRVIGVLMAVLHAAVEWEWLDRAPVLKRRKTTPKRVRWITPAQAERLLAELPAHLSDMARFSLETGLRRSNVTGLEWSQVDLARRVAWIHPDQAKARKAITVPLSDTAVDVLRRQLSKRRAAEHIERVFVYRGSAIGQPNTAAWRKALKRAGIRDFRWHDLRHTWASWHVQRGTPLQVLKELGGWETLEMVQRYAHLSADHLARWVQPHLRTAEVIELASASAETPKVAAG</sequence>
<gene>
    <name evidence="6" type="ordered locus">BMA3005</name>
</gene>
<dbReference type="RefSeq" id="WP_004200089.1">
    <property type="nucleotide sequence ID" value="NC_006348.1"/>
</dbReference>
<feature type="domain" description="Tyr recombinase" evidence="5">
    <location>
        <begin position="172"/>
        <end position="345"/>
    </location>
</feature>
<dbReference type="InterPro" id="IPR013762">
    <property type="entry name" value="Integrase-like_cat_sf"/>
</dbReference>
<dbReference type="GO" id="GO:0003677">
    <property type="term" value="F:DNA binding"/>
    <property type="evidence" value="ECO:0007669"/>
    <property type="project" value="UniProtKB-KW"/>
</dbReference>
<evidence type="ECO:0000313" key="7">
    <source>
        <dbReference type="Proteomes" id="UP000006693"/>
    </source>
</evidence>